<evidence type="ECO:0000256" key="1">
    <source>
        <dbReference type="SAM" id="Phobius"/>
    </source>
</evidence>
<evidence type="ECO:0000313" key="2">
    <source>
        <dbReference type="EMBL" id="PWK23349.1"/>
    </source>
</evidence>
<comment type="caution">
    <text evidence="2">The sequence shown here is derived from an EMBL/GenBank/DDBJ whole genome shotgun (WGS) entry which is preliminary data.</text>
</comment>
<keyword evidence="1" id="KW-0472">Membrane</keyword>
<feature type="transmembrane region" description="Helical" evidence="1">
    <location>
        <begin position="354"/>
        <end position="372"/>
    </location>
</feature>
<feature type="transmembrane region" description="Helical" evidence="1">
    <location>
        <begin position="136"/>
        <end position="158"/>
    </location>
</feature>
<dbReference type="OrthoDB" id="449734at2"/>
<feature type="transmembrane region" description="Helical" evidence="1">
    <location>
        <begin position="7"/>
        <end position="26"/>
    </location>
</feature>
<feature type="transmembrane region" description="Helical" evidence="1">
    <location>
        <begin position="113"/>
        <end position="130"/>
    </location>
</feature>
<dbReference type="Proteomes" id="UP000245489">
    <property type="component" value="Unassembled WGS sequence"/>
</dbReference>
<feature type="transmembrane region" description="Helical" evidence="1">
    <location>
        <begin position="205"/>
        <end position="223"/>
    </location>
</feature>
<feature type="transmembrane region" description="Helical" evidence="1">
    <location>
        <begin position="291"/>
        <end position="312"/>
    </location>
</feature>
<keyword evidence="1" id="KW-0812">Transmembrane</keyword>
<feature type="transmembrane region" description="Helical" evidence="1">
    <location>
        <begin position="83"/>
        <end position="101"/>
    </location>
</feature>
<gene>
    <name evidence="2" type="ORF">LV89_03166</name>
</gene>
<organism evidence="2 3">
    <name type="scientific">Arcicella aurantiaca</name>
    <dbReference type="NCBI Taxonomy" id="591202"/>
    <lineage>
        <taxon>Bacteria</taxon>
        <taxon>Pseudomonadati</taxon>
        <taxon>Bacteroidota</taxon>
        <taxon>Cytophagia</taxon>
        <taxon>Cytophagales</taxon>
        <taxon>Flectobacillaceae</taxon>
        <taxon>Arcicella</taxon>
    </lineage>
</organism>
<feature type="transmembrane region" description="Helical" evidence="1">
    <location>
        <begin position="260"/>
        <end position="279"/>
    </location>
</feature>
<protein>
    <submittedName>
        <fullName evidence="2">Uncharacterized protein</fullName>
    </submittedName>
</protein>
<reference evidence="2 3" key="1">
    <citation type="submission" date="2018-05" db="EMBL/GenBank/DDBJ databases">
        <title>Genomic Encyclopedia of Archaeal and Bacterial Type Strains, Phase II (KMG-II): from individual species to whole genera.</title>
        <authorList>
            <person name="Goeker M."/>
        </authorList>
    </citation>
    <scope>NUCLEOTIDE SEQUENCE [LARGE SCALE GENOMIC DNA]</scope>
    <source>
        <strain evidence="2 3">DSM 22214</strain>
    </source>
</reference>
<name>A0A316E1K2_9BACT</name>
<dbReference type="RefSeq" id="WP_109743870.1">
    <property type="nucleotide sequence ID" value="NZ_QGGO01000017.1"/>
</dbReference>
<dbReference type="AlphaFoldDB" id="A0A316E1K2"/>
<sequence>MKFLSSSIFTFLEIVIFASLILYLLVTQLNVPTIDEWELAGFVKHYYEGTLSISVLNAPHNECRMLYPHLVNLFIILISKWQSFYLVSFNMVLLFGFYLIFKRNIFSVFTNKSTVSHIILVMCMVMIFSFKNYEGIISGFILCHYLMIFATFLSLIILQKITWRNVLISCLLAHIATLSYATGFLTWVCILTIIILNSLEIKNKIGFILFVSLCMLVQVFFYFSDYHSTSILTERTLNPLKIVPYCLSFLSNNITSNSTLGIVFTIGQLGSICGATYLIFKFDREKLKHLIPYLIFGLFGVLIGLMTAYGRASEGIEQSLAKRYCILSLPFTLLFFVSIIIHFEYLNRWNSLKFVKNAFVLLVLAFFSYLIFTQGRYIKLANEKNTDILVAKELVLQSDYSNIMVKNFIYPYPERLKSHVEVLKKYKFSLYYSGSSK</sequence>
<accession>A0A316E1K2</accession>
<dbReference type="EMBL" id="QGGO01000017">
    <property type="protein sequence ID" value="PWK23349.1"/>
    <property type="molecule type" value="Genomic_DNA"/>
</dbReference>
<feature type="transmembrane region" description="Helical" evidence="1">
    <location>
        <begin position="324"/>
        <end position="342"/>
    </location>
</feature>
<keyword evidence="1" id="KW-1133">Transmembrane helix</keyword>
<proteinExistence type="predicted"/>
<feature type="transmembrane region" description="Helical" evidence="1">
    <location>
        <begin position="170"/>
        <end position="199"/>
    </location>
</feature>
<keyword evidence="3" id="KW-1185">Reference proteome</keyword>
<evidence type="ECO:0000313" key="3">
    <source>
        <dbReference type="Proteomes" id="UP000245489"/>
    </source>
</evidence>